<keyword evidence="2" id="KW-1185">Reference proteome</keyword>
<reference evidence="1" key="1">
    <citation type="submission" date="2023-02" db="EMBL/GenBank/DDBJ databases">
        <title>Genome of toxic invasive species Heracleum sosnowskyi carries increased number of genes despite the absence of recent whole-genome duplications.</title>
        <authorList>
            <person name="Schelkunov M."/>
            <person name="Shtratnikova V."/>
            <person name="Makarenko M."/>
            <person name="Klepikova A."/>
            <person name="Omelchenko D."/>
            <person name="Novikova G."/>
            <person name="Obukhova E."/>
            <person name="Bogdanov V."/>
            <person name="Penin A."/>
            <person name="Logacheva M."/>
        </authorList>
    </citation>
    <scope>NUCLEOTIDE SEQUENCE</scope>
    <source>
        <strain evidence="1">Hsosn_3</strain>
        <tissue evidence="1">Leaf</tissue>
    </source>
</reference>
<dbReference type="EMBL" id="JAUIZM010000011">
    <property type="protein sequence ID" value="KAK1356156.1"/>
    <property type="molecule type" value="Genomic_DNA"/>
</dbReference>
<dbReference type="AlphaFoldDB" id="A0AAD8GY96"/>
<evidence type="ECO:0000313" key="2">
    <source>
        <dbReference type="Proteomes" id="UP001237642"/>
    </source>
</evidence>
<comment type="caution">
    <text evidence="1">The sequence shown here is derived from an EMBL/GenBank/DDBJ whole genome shotgun (WGS) entry which is preliminary data.</text>
</comment>
<protein>
    <submittedName>
        <fullName evidence="1">Uncharacterized protein</fullName>
    </submittedName>
</protein>
<gene>
    <name evidence="1" type="ORF">POM88_049412</name>
</gene>
<dbReference type="Proteomes" id="UP001237642">
    <property type="component" value="Unassembled WGS sequence"/>
</dbReference>
<proteinExistence type="predicted"/>
<accession>A0AAD8GY96</accession>
<name>A0AAD8GY96_9APIA</name>
<reference evidence="1" key="2">
    <citation type="submission" date="2023-05" db="EMBL/GenBank/DDBJ databases">
        <authorList>
            <person name="Schelkunov M.I."/>
        </authorList>
    </citation>
    <scope>NUCLEOTIDE SEQUENCE</scope>
    <source>
        <strain evidence="1">Hsosn_3</strain>
        <tissue evidence="1">Leaf</tissue>
    </source>
</reference>
<organism evidence="1 2">
    <name type="scientific">Heracleum sosnowskyi</name>
    <dbReference type="NCBI Taxonomy" id="360622"/>
    <lineage>
        <taxon>Eukaryota</taxon>
        <taxon>Viridiplantae</taxon>
        <taxon>Streptophyta</taxon>
        <taxon>Embryophyta</taxon>
        <taxon>Tracheophyta</taxon>
        <taxon>Spermatophyta</taxon>
        <taxon>Magnoliopsida</taxon>
        <taxon>eudicotyledons</taxon>
        <taxon>Gunneridae</taxon>
        <taxon>Pentapetalae</taxon>
        <taxon>asterids</taxon>
        <taxon>campanulids</taxon>
        <taxon>Apiales</taxon>
        <taxon>Apiaceae</taxon>
        <taxon>Apioideae</taxon>
        <taxon>apioid superclade</taxon>
        <taxon>Tordylieae</taxon>
        <taxon>Tordyliinae</taxon>
        <taxon>Heracleum</taxon>
    </lineage>
</organism>
<sequence length="130" mass="14329">MKRCREEEKDSSKKKSKLGSEDFNLDVLGEIKKRLFGGDYIRFGAVCKNWMAAQHEKRAADVLPWDTVGVVVKGNPIFRALSTDEIDEHLTAISLQLVKNSLDGKKFLLVLDDVAGAGQPQILGTVGVQS</sequence>
<evidence type="ECO:0000313" key="1">
    <source>
        <dbReference type="EMBL" id="KAK1356156.1"/>
    </source>
</evidence>